<feature type="region of interest" description="Disordered" evidence="1">
    <location>
        <begin position="75"/>
        <end position="94"/>
    </location>
</feature>
<keyword evidence="3" id="KW-1185">Reference proteome</keyword>
<evidence type="ECO:0000256" key="1">
    <source>
        <dbReference type="SAM" id="MobiDB-lite"/>
    </source>
</evidence>
<sequence>MNSTDIPSYRDLINFVTERSRVLDMMAQEGQSGKSNTLGKSCFKKYTKQNSCLKKEQIPSSIFSIAPLNFGGSNETDAADDEANRNPQSDQMKSESVGFGKRLLTLTKVEMFQKINSQVYQKLTCWNCAGRHVYTRCSLLRKLFCCCGIPGVFIHFCPKCTSENGQGNRTTGNPFAETALHGLPIRERLQK</sequence>
<organism evidence="2 3">
    <name type="scientific">Nezara viridula</name>
    <name type="common">Southern green stink bug</name>
    <name type="synonym">Cimex viridulus</name>
    <dbReference type="NCBI Taxonomy" id="85310"/>
    <lineage>
        <taxon>Eukaryota</taxon>
        <taxon>Metazoa</taxon>
        <taxon>Ecdysozoa</taxon>
        <taxon>Arthropoda</taxon>
        <taxon>Hexapoda</taxon>
        <taxon>Insecta</taxon>
        <taxon>Pterygota</taxon>
        <taxon>Neoptera</taxon>
        <taxon>Paraneoptera</taxon>
        <taxon>Hemiptera</taxon>
        <taxon>Heteroptera</taxon>
        <taxon>Panheteroptera</taxon>
        <taxon>Pentatomomorpha</taxon>
        <taxon>Pentatomoidea</taxon>
        <taxon>Pentatomidae</taxon>
        <taxon>Pentatominae</taxon>
        <taxon>Nezara</taxon>
    </lineage>
</organism>
<protein>
    <submittedName>
        <fullName evidence="2">Uncharacterized protein</fullName>
    </submittedName>
</protein>
<evidence type="ECO:0000313" key="2">
    <source>
        <dbReference type="EMBL" id="CAH1394149.1"/>
    </source>
</evidence>
<dbReference type="Proteomes" id="UP001152798">
    <property type="component" value="Chromosome 2"/>
</dbReference>
<reference evidence="2" key="1">
    <citation type="submission" date="2022-01" db="EMBL/GenBank/DDBJ databases">
        <authorList>
            <person name="King R."/>
        </authorList>
    </citation>
    <scope>NUCLEOTIDE SEQUENCE</scope>
</reference>
<dbReference type="EMBL" id="OV725078">
    <property type="protein sequence ID" value="CAH1394149.1"/>
    <property type="molecule type" value="Genomic_DNA"/>
</dbReference>
<dbReference type="AlphaFoldDB" id="A0A9P0E580"/>
<gene>
    <name evidence="2" type="ORF">NEZAVI_LOCUS4692</name>
</gene>
<evidence type="ECO:0000313" key="3">
    <source>
        <dbReference type="Proteomes" id="UP001152798"/>
    </source>
</evidence>
<name>A0A9P0E580_NEZVI</name>
<proteinExistence type="predicted"/>
<accession>A0A9P0E580</accession>